<accession>A0A9D7SS14</accession>
<dbReference type="InterPro" id="IPR001453">
    <property type="entry name" value="MoaB/Mog_dom"/>
</dbReference>
<dbReference type="AlphaFoldDB" id="A0A9D7SS14"/>
<dbReference type="InterPro" id="IPR036135">
    <property type="entry name" value="MoeA_linker/N_sf"/>
</dbReference>
<evidence type="ECO:0000313" key="8">
    <source>
        <dbReference type="EMBL" id="MBK9982038.1"/>
    </source>
</evidence>
<dbReference type="Gene3D" id="2.170.190.11">
    <property type="entry name" value="Molybdopterin biosynthesis moea protein, domain 3"/>
    <property type="match status" value="1"/>
</dbReference>
<dbReference type="Gene3D" id="3.40.980.10">
    <property type="entry name" value="MoaB/Mog-like domain"/>
    <property type="match status" value="1"/>
</dbReference>
<evidence type="ECO:0000256" key="3">
    <source>
        <dbReference type="ARBA" id="ARBA00010763"/>
    </source>
</evidence>
<comment type="similarity">
    <text evidence="3 6">Belongs to the MoeA family.</text>
</comment>
<keyword evidence="6" id="KW-0479">Metal-binding</keyword>
<dbReference type="InterPro" id="IPR036688">
    <property type="entry name" value="MoeA_C_domain_IV_sf"/>
</dbReference>
<dbReference type="GO" id="GO:0046872">
    <property type="term" value="F:metal ion binding"/>
    <property type="evidence" value="ECO:0007669"/>
    <property type="project" value="UniProtKB-UniRule"/>
</dbReference>
<feature type="domain" description="MoaB/Mog" evidence="7">
    <location>
        <begin position="176"/>
        <end position="315"/>
    </location>
</feature>
<evidence type="ECO:0000256" key="4">
    <source>
        <dbReference type="ARBA" id="ARBA00023150"/>
    </source>
</evidence>
<evidence type="ECO:0000256" key="1">
    <source>
        <dbReference type="ARBA" id="ARBA00002901"/>
    </source>
</evidence>
<dbReference type="InterPro" id="IPR038987">
    <property type="entry name" value="MoeA-like"/>
</dbReference>
<organism evidence="8 9">
    <name type="scientific">Candidatus Opimibacter skivensis</name>
    <dbReference type="NCBI Taxonomy" id="2982028"/>
    <lineage>
        <taxon>Bacteria</taxon>
        <taxon>Pseudomonadati</taxon>
        <taxon>Bacteroidota</taxon>
        <taxon>Saprospiria</taxon>
        <taxon>Saprospirales</taxon>
        <taxon>Saprospiraceae</taxon>
        <taxon>Candidatus Opimibacter</taxon>
    </lineage>
</organism>
<dbReference type="GO" id="GO:0005829">
    <property type="term" value="C:cytosol"/>
    <property type="evidence" value="ECO:0007669"/>
    <property type="project" value="TreeGrafter"/>
</dbReference>
<dbReference type="Gene3D" id="2.40.340.10">
    <property type="entry name" value="MoeA, C-terminal, domain IV"/>
    <property type="match status" value="1"/>
</dbReference>
<dbReference type="SUPFAM" id="SSF63882">
    <property type="entry name" value="MoeA N-terminal region -like"/>
    <property type="match status" value="1"/>
</dbReference>
<comment type="cofactor">
    <cofactor evidence="6">
        <name>Mg(2+)</name>
        <dbReference type="ChEBI" id="CHEBI:18420"/>
    </cofactor>
</comment>
<dbReference type="CDD" id="cd00887">
    <property type="entry name" value="MoeA"/>
    <property type="match status" value="1"/>
</dbReference>
<name>A0A9D7SS14_9BACT</name>
<keyword evidence="4 6" id="KW-0501">Molybdenum cofactor biosynthesis</keyword>
<evidence type="ECO:0000256" key="5">
    <source>
        <dbReference type="ARBA" id="ARBA00047317"/>
    </source>
</evidence>
<dbReference type="GO" id="GO:0006777">
    <property type="term" value="P:Mo-molybdopterin cofactor biosynthetic process"/>
    <property type="evidence" value="ECO:0007669"/>
    <property type="project" value="UniProtKB-UniRule"/>
</dbReference>
<dbReference type="Proteomes" id="UP000808337">
    <property type="component" value="Unassembled WGS sequence"/>
</dbReference>
<dbReference type="GO" id="GO:0061599">
    <property type="term" value="F:molybdopterin molybdotransferase activity"/>
    <property type="evidence" value="ECO:0007669"/>
    <property type="project" value="UniProtKB-UniRule"/>
</dbReference>
<evidence type="ECO:0000313" key="9">
    <source>
        <dbReference type="Proteomes" id="UP000808337"/>
    </source>
</evidence>
<keyword evidence="6" id="KW-0500">Molybdenum</keyword>
<comment type="catalytic activity">
    <reaction evidence="5">
        <text>adenylyl-molybdopterin + molybdate = Mo-molybdopterin + AMP + H(+)</text>
        <dbReference type="Rhea" id="RHEA:35047"/>
        <dbReference type="ChEBI" id="CHEBI:15378"/>
        <dbReference type="ChEBI" id="CHEBI:36264"/>
        <dbReference type="ChEBI" id="CHEBI:62727"/>
        <dbReference type="ChEBI" id="CHEBI:71302"/>
        <dbReference type="ChEBI" id="CHEBI:456215"/>
        <dbReference type="EC" id="2.10.1.1"/>
    </reaction>
</comment>
<dbReference type="EMBL" id="JADKGY010000001">
    <property type="protein sequence ID" value="MBK9982038.1"/>
    <property type="molecule type" value="Genomic_DNA"/>
</dbReference>
<comment type="pathway">
    <text evidence="2 6">Cofactor biosynthesis; molybdopterin biosynthesis.</text>
</comment>
<dbReference type="NCBIfam" id="TIGR00177">
    <property type="entry name" value="molyb_syn"/>
    <property type="match status" value="1"/>
</dbReference>
<keyword evidence="6" id="KW-0808">Transferase</keyword>
<dbReference type="InterPro" id="IPR036425">
    <property type="entry name" value="MoaB/Mog-like_dom_sf"/>
</dbReference>
<protein>
    <recommendedName>
        <fullName evidence="6">Molybdopterin molybdenumtransferase</fullName>
        <ecNumber evidence="6">2.10.1.1</ecNumber>
    </recommendedName>
</protein>
<sequence>MITVAEASDVISNHSRDFGVEDVSLHQSTGRILREEIYADRDMPPFDRVSMDGIAIRYEAFENETRKFFITGMAAAGSPQKTLIDPTHCFEIMTGSVTPIDADTIIPYEWLTIENGIATIINENVKLGQNIHSKGIDRKQGDLLIPAGRLISPSEIGVMASVGKTKVAVSRLPRVIIISTGNELITIDQAPLPHQVRMSNVHQLQSCFQQLKIDAERSHLQDDYDAITSALERYISAYDIILISGGISEGKYDFIPTALESLGVQKHFYKVKQRPGKPFWFGTHPKGCTVFALPGNPVSSFLCFIRYIKPWLELCLQKSLSLPQFAKLSADITFTPNLVYFMTVRLQQNESCEMLAIPAAGHGSGDYANLVDADAFIELPADSEAFKTGEVFEYFRF</sequence>
<dbReference type="PANTHER" id="PTHR10192:SF5">
    <property type="entry name" value="GEPHYRIN"/>
    <property type="match status" value="1"/>
</dbReference>
<dbReference type="Gene3D" id="3.90.105.10">
    <property type="entry name" value="Molybdopterin biosynthesis moea protein, domain 2"/>
    <property type="match status" value="1"/>
</dbReference>
<evidence type="ECO:0000256" key="2">
    <source>
        <dbReference type="ARBA" id="ARBA00005046"/>
    </source>
</evidence>
<reference evidence="8 9" key="1">
    <citation type="submission" date="2020-10" db="EMBL/GenBank/DDBJ databases">
        <title>Connecting structure to function with the recovery of over 1000 high-quality activated sludge metagenome-assembled genomes encoding full-length rRNA genes using long-read sequencing.</title>
        <authorList>
            <person name="Singleton C.M."/>
            <person name="Petriglieri F."/>
            <person name="Kristensen J.M."/>
            <person name="Kirkegaard R.H."/>
            <person name="Michaelsen T.Y."/>
            <person name="Andersen M.H."/>
            <person name="Karst S.M."/>
            <person name="Dueholm M.S."/>
            <person name="Nielsen P.H."/>
            <person name="Albertsen M."/>
        </authorList>
    </citation>
    <scope>NUCLEOTIDE SEQUENCE [LARGE SCALE GENOMIC DNA]</scope>
    <source>
        <strain evidence="8">Ribe_18-Q3-R11-54_MAXAC.273</strain>
    </source>
</reference>
<dbReference type="InterPro" id="IPR005110">
    <property type="entry name" value="MoeA_linker/N"/>
</dbReference>
<comment type="function">
    <text evidence="1 6">Catalyzes the insertion of molybdate into adenylated molybdopterin with the concomitant release of AMP.</text>
</comment>
<comment type="caution">
    <text evidence="8">The sequence shown here is derived from an EMBL/GenBank/DDBJ whole genome shotgun (WGS) entry which is preliminary data.</text>
</comment>
<dbReference type="Pfam" id="PF03453">
    <property type="entry name" value="MoeA_N"/>
    <property type="match status" value="1"/>
</dbReference>
<dbReference type="InterPro" id="IPR005111">
    <property type="entry name" value="MoeA_C_domain_IV"/>
</dbReference>
<dbReference type="Pfam" id="PF03454">
    <property type="entry name" value="MoeA_C"/>
    <property type="match status" value="1"/>
</dbReference>
<dbReference type="Pfam" id="PF00994">
    <property type="entry name" value="MoCF_biosynth"/>
    <property type="match status" value="1"/>
</dbReference>
<dbReference type="EC" id="2.10.1.1" evidence="6"/>
<dbReference type="PROSITE" id="PS01079">
    <property type="entry name" value="MOCF_BIOSYNTHESIS_2"/>
    <property type="match status" value="1"/>
</dbReference>
<dbReference type="SUPFAM" id="SSF53218">
    <property type="entry name" value="Molybdenum cofactor biosynthesis proteins"/>
    <property type="match status" value="1"/>
</dbReference>
<keyword evidence="6" id="KW-0460">Magnesium</keyword>
<proteinExistence type="inferred from homology"/>
<evidence type="ECO:0000256" key="6">
    <source>
        <dbReference type="RuleBase" id="RU365090"/>
    </source>
</evidence>
<dbReference type="SMART" id="SM00852">
    <property type="entry name" value="MoCF_biosynth"/>
    <property type="match status" value="1"/>
</dbReference>
<dbReference type="PANTHER" id="PTHR10192">
    <property type="entry name" value="MOLYBDOPTERIN BIOSYNTHESIS PROTEIN"/>
    <property type="match status" value="1"/>
</dbReference>
<dbReference type="InterPro" id="IPR008284">
    <property type="entry name" value="MoCF_biosynth_CS"/>
</dbReference>
<gene>
    <name evidence="8" type="ORF">IPP15_06350</name>
</gene>
<evidence type="ECO:0000259" key="7">
    <source>
        <dbReference type="SMART" id="SM00852"/>
    </source>
</evidence>
<dbReference type="SUPFAM" id="SSF63867">
    <property type="entry name" value="MoeA C-terminal domain-like"/>
    <property type="match status" value="1"/>
</dbReference>